<sequence>MTILMIRRGLRLLTTRNLHSSPLIYRRSSFSTSSPLNAGVSASASAADVAADDLLLGNQLATLASKAETAPNLLQPGVVVYDGVCHLCHNGILNFLVRVGCFHYILHLCFAYCFDFLLQ</sequence>
<dbReference type="InterPro" id="IPR052927">
    <property type="entry name" value="DCC_oxidoreductase"/>
</dbReference>
<keyword evidence="2" id="KW-1185">Reference proteome</keyword>
<protein>
    <submittedName>
        <fullName evidence="1">Uncharacterized protein</fullName>
    </submittedName>
</protein>
<name>A0ABS8T262_DATST</name>
<dbReference type="Proteomes" id="UP000823775">
    <property type="component" value="Unassembled WGS sequence"/>
</dbReference>
<dbReference type="PANTHER" id="PTHR33639:SF1">
    <property type="entry name" value="T23E23.25"/>
    <property type="match status" value="1"/>
</dbReference>
<reference evidence="1 2" key="1">
    <citation type="journal article" date="2021" name="BMC Genomics">
        <title>Datura genome reveals duplications of psychoactive alkaloid biosynthetic genes and high mutation rate following tissue culture.</title>
        <authorList>
            <person name="Rajewski A."/>
            <person name="Carter-House D."/>
            <person name="Stajich J."/>
            <person name="Litt A."/>
        </authorList>
    </citation>
    <scope>NUCLEOTIDE SEQUENCE [LARGE SCALE GENOMIC DNA]</scope>
    <source>
        <strain evidence="1">AR-01</strain>
    </source>
</reference>
<evidence type="ECO:0000313" key="1">
    <source>
        <dbReference type="EMBL" id="MCD7465094.1"/>
    </source>
</evidence>
<dbReference type="EMBL" id="JACEIK010001016">
    <property type="protein sequence ID" value="MCD7465094.1"/>
    <property type="molecule type" value="Genomic_DNA"/>
</dbReference>
<accession>A0ABS8T262</accession>
<dbReference type="PANTHER" id="PTHR33639">
    <property type="entry name" value="THIOL-DISULFIDE OXIDOREDUCTASE DCC"/>
    <property type="match status" value="1"/>
</dbReference>
<evidence type="ECO:0000313" key="2">
    <source>
        <dbReference type="Proteomes" id="UP000823775"/>
    </source>
</evidence>
<organism evidence="1 2">
    <name type="scientific">Datura stramonium</name>
    <name type="common">Jimsonweed</name>
    <name type="synonym">Common thornapple</name>
    <dbReference type="NCBI Taxonomy" id="4076"/>
    <lineage>
        <taxon>Eukaryota</taxon>
        <taxon>Viridiplantae</taxon>
        <taxon>Streptophyta</taxon>
        <taxon>Embryophyta</taxon>
        <taxon>Tracheophyta</taxon>
        <taxon>Spermatophyta</taxon>
        <taxon>Magnoliopsida</taxon>
        <taxon>eudicotyledons</taxon>
        <taxon>Gunneridae</taxon>
        <taxon>Pentapetalae</taxon>
        <taxon>asterids</taxon>
        <taxon>lamiids</taxon>
        <taxon>Solanales</taxon>
        <taxon>Solanaceae</taxon>
        <taxon>Solanoideae</taxon>
        <taxon>Datureae</taxon>
        <taxon>Datura</taxon>
    </lineage>
</organism>
<comment type="caution">
    <text evidence="1">The sequence shown here is derived from an EMBL/GenBank/DDBJ whole genome shotgun (WGS) entry which is preliminary data.</text>
</comment>
<gene>
    <name evidence="1" type="ORF">HAX54_000547</name>
</gene>
<proteinExistence type="predicted"/>